<keyword evidence="1" id="KW-0812">Transmembrane</keyword>
<keyword evidence="1" id="KW-1133">Transmembrane helix</keyword>
<reference evidence="3 4" key="1">
    <citation type="journal article" date="2015" name="Int J Genomics">
        <title>Comparative Genomics Revealed Genetic Diversity and Species/Strain-Level Differences in Carbohydrate Metabolism of Three Probiotic Bifidobacterial Species.</title>
        <authorList>
            <person name="Odamaki T."/>
            <person name="Horigome A."/>
            <person name="Sugahara H."/>
            <person name="Hashikura N."/>
            <person name="Minami J."/>
            <person name="Xiao J.Z."/>
            <person name="Abe F."/>
        </authorList>
    </citation>
    <scope>NUCLEOTIDE SEQUENCE [LARGE SCALE GENOMIC DNA]</scope>
    <source>
        <strain evidence="3 4">MCC 1114</strain>
    </source>
</reference>
<feature type="signal peptide" evidence="2">
    <location>
        <begin position="1"/>
        <end position="38"/>
    </location>
</feature>
<keyword evidence="2" id="KW-0732">Signal</keyword>
<dbReference type="EMBL" id="AVQC01000007">
    <property type="protein sequence ID" value="KOA66106.1"/>
    <property type="molecule type" value="Genomic_DNA"/>
</dbReference>
<evidence type="ECO:0000313" key="3">
    <source>
        <dbReference type="EMBL" id="KOA66106.1"/>
    </source>
</evidence>
<organism evidence="3 4">
    <name type="scientific">Bifidobacterium breve MCC 1114</name>
    <dbReference type="NCBI Taxonomy" id="1365964"/>
    <lineage>
        <taxon>Bacteria</taxon>
        <taxon>Bacillati</taxon>
        <taxon>Actinomycetota</taxon>
        <taxon>Actinomycetes</taxon>
        <taxon>Bifidobacteriales</taxon>
        <taxon>Bifidobacteriaceae</taxon>
        <taxon>Bifidobacterium</taxon>
    </lineage>
</organism>
<dbReference type="Proteomes" id="UP000036802">
    <property type="component" value="Unassembled WGS sequence"/>
</dbReference>
<dbReference type="PATRIC" id="fig|1365964.3.peg.517"/>
<gene>
    <name evidence="3" type="ORF">BBM1114_02545</name>
</gene>
<feature type="chain" id="PRO_5005571054" description="Secreted protein" evidence="2">
    <location>
        <begin position="39"/>
        <end position="717"/>
    </location>
</feature>
<evidence type="ECO:0000256" key="2">
    <source>
        <dbReference type="SAM" id="SignalP"/>
    </source>
</evidence>
<dbReference type="AlphaFoldDB" id="A0A0L7D2J3"/>
<dbReference type="Pfam" id="PF19516">
    <property type="entry name" value="DUF6049"/>
    <property type="match status" value="1"/>
</dbReference>
<name>A0A0L7D2J3_BIFBR</name>
<dbReference type="InterPro" id="IPR046112">
    <property type="entry name" value="DUF6049"/>
</dbReference>
<sequence length="717" mass="76419">MNLPAVLCRSRHGGRFIRAFAAILVITAMLAAPLTAYADDSPDDQAGQTIAIEQSTPIVTASSGFHITIAITNASSDTAPAGSLILSTNSRFTFVSRTDMQKWAEGDTAIPTPDVLGSIDVPEITPGNTATVTLDVAADQQALQSMRSWGPKPLQLSYSAGNQPPTMLPSFLTRSPDGLDTAQTPAMNLTVAMPLTTTDWQVDSSALSGLVSEDENASAEPVLSVNQQETTTVKELNQTLAKHHSLQVVADPLYFQELPSDTRPAVAGVMQPGDFDVTAYAALNDADAYTRAGIADEAWNAEQAQTLYAVAKSTVTPTATYAWQGSGTWSLDALTKARAQGYTAVIADSTFDGEQTDTVHTGTYVVNTSAGDITVLKEQSELGTLAHGEATSARATAEASDAGRLARMLAQSAFYQMEQPYATRNLLMTFSRNSSASWINQVMSAMEQASWLNLTDLNTMAAADPYNVSSEVNQDDSNAADVSQTRATLEQLSSSRKDILRLATSILKKGLDEDDVSSLNPQALARQDASSTASHTNDPAQWVSTLLNAHDDIALHAFAGSSDAEYQRQIAKANRTFADTVLGSVYITPSESVSVFSESAQMPVTVSNKLPYAVSVKVNSITDSMQIVTSRSNDVVIPARSEAQVTFTIRVSTSGTTVAHVSLADRHNTAFGNTQDTTITSVLRISDASGFVIIGFAVLLGLVGLWRQFNRKKDPDE</sequence>
<evidence type="ECO:0000256" key="1">
    <source>
        <dbReference type="SAM" id="Phobius"/>
    </source>
</evidence>
<comment type="caution">
    <text evidence="3">The sequence shown here is derived from an EMBL/GenBank/DDBJ whole genome shotgun (WGS) entry which is preliminary data.</text>
</comment>
<proteinExistence type="predicted"/>
<accession>A0A0L7D2J3</accession>
<evidence type="ECO:0000313" key="4">
    <source>
        <dbReference type="Proteomes" id="UP000036802"/>
    </source>
</evidence>
<evidence type="ECO:0008006" key="5">
    <source>
        <dbReference type="Google" id="ProtNLM"/>
    </source>
</evidence>
<protein>
    <recommendedName>
        <fullName evidence="5">Secreted protein</fullName>
    </recommendedName>
</protein>
<keyword evidence="1" id="KW-0472">Membrane</keyword>
<feature type="transmembrane region" description="Helical" evidence="1">
    <location>
        <begin position="688"/>
        <end position="706"/>
    </location>
</feature>